<dbReference type="AlphaFoldDB" id="A0A0U2VQ11"/>
<dbReference type="PATRIC" id="fig|162209.4.peg.5322"/>
<dbReference type="KEGG" id="pnp:IJ22_50370"/>
<evidence type="ECO:0000313" key="2">
    <source>
        <dbReference type="EMBL" id="ALS25299.1"/>
    </source>
</evidence>
<feature type="region of interest" description="Disordered" evidence="1">
    <location>
        <begin position="77"/>
        <end position="107"/>
    </location>
</feature>
<feature type="compositionally biased region" description="Polar residues" evidence="1">
    <location>
        <begin position="39"/>
        <end position="55"/>
    </location>
</feature>
<organism evidence="2 3">
    <name type="scientific">Paenibacillus naphthalenovorans</name>
    <dbReference type="NCBI Taxonomy" id="162209"/>
    <lineage>
        <taxon>Bacteria</taxon>
        <taxon>Bacillati</taxon>
        <taxon>Bacillota</taxon>
        <taxon>Bacilli</taxon>
        <taxon>Bacillales</taxon>
        <taxon>Paenibacillaceae</taxon>
        <taxon>Paenibacillus</taxon>
    </lineage>
</organism>
<gene>
    <name evidence="2" type="ORF">IJ22_50370</name>
</gene>
<dbReference type="Proteomes" id="UP000061660">
    <property type="component" value="Chromosome"/>
</dbReference>
<feature type="region of interest" description="Disordered" evidence="1">
    <location>
        <begin position="39"/>
        <end position="61"/>
    </location>
</feature>
<reference evidence="2 3" key="2">
    <citation type="journal article" date="2016" name="Genome Announc.">
        <title>Complete Genome Sequences of Two Interactive Moderate Thermophiles, Paenibacillus napthalenovorans 32O-Y and Paenibacillus sp. 32O-W.</title>
        <authorList>
            <person name="Butler R.R.III."/>
            <person name="Wang J."/>
            <person name="Stark B.C."/>
            <person name="Pombert J.F."/>
        </authorList>
    </citation>
    <scope>NUCLEOTIDE SEQUENCE [LARGE SCALE GENOMIC DNA]</scope>
    <source>
        <strain evidence="2 3">32O-Y</strain>
    </source>
</reference>
<name>A0A0U2VQ11_9BACL</name>
<evidence type="ECO:0000256" key="1">
    <source>
        <dbReference type="SAM" id="MobiDB-lite"/>
    </source>
</evidence>
<reference evidence="3" key="1">
    <citation type="submission" date="2015-12" db="EMBL/GenBank/DDBJ databases">
        <title>Complete genome sequences of two moderately thermophilic Paenibacillus species.</title>
        <authorList>
            <person name="Butler R.III."/>
            <person name="Wang J."/>
            <person name="Stark B.C."/>
            <person name="Pombert J.-F."/>
        </authorList>
    </citation>
    <scope>NUCLEOTIDE SEQUENCE [LARGE SCALE GENOMIC DNA]</scope>
    <source>
        <strain evidence="3">32O-Y</strain>
    </source>
</reference>
<dbReference type="EMBL" id="CP013652">
    <property type="protein sequence ID" value="ALS25299.1"/>
    <property type="molecule type" value="Genomic_DNA"/>
</dbReference>
<evidence type="ECO:0000313" key="3">
    <source>
        <dbReference type="Proteomes" id="UP000061660"/>
    </source>
</evidence>
<accession>A0A0U2VQ11</accession>
<keyword evidence="3" id="KW-1185">Reference proteome</keyword>
<sequence length="107" mass="11439">MKFYSSLYGVPCGWDILTGDGGVQGKWSRSHLQIKEGTTLTEANTSGGNNTADTSNEGRDTSFMDIDRMINEGLGGGTVSIHNGLIEESTTDTMDYPESVLNGGDEQ</sequence>
<protein>
    <submittedName>
        <fullName evidence="2">Uncharacterized protein</fullName>
    </submittedName>
</protein>
<proteinExistence type="predicted"/>
<dbReference type="STRING" id="162209.IJ22_50370"/>